<evidence type="ECO:0000256" key="3">
    <source>
        <dbReference type="ARBA" id="ARBA00023246"/>
    </source>
</evidence>
<dbReference type="GO" id="GO:0008083">
    <property type="term" value="F:growth factor activity"/>
    <property type="evidence" value="ECO:0007669"/>
    <property type="project" value="UniProtKB-KW"/>
</dbReference>
<dbReference type="AlphaFoldDB" id="A0AAV8VZN2"/>
<dbReference type="GO" id="GO:0016020">
    <property type="term" value="C:membrane"/>
    <property type="evidence" value="ECO:0007669"/>
    <property type="project" value="InterPro"/>
</dbReference>
<dbReference type="GO" id="GO:0070851">
    <property type="term" value="F:growth factor receptor binding"/>
    <property type="evidence" value="ECO:0007669"/>
    <property type="project" value="TreeGrafter"/>
</dbReference>
<keyword evidence="2 4" id="KW-0339">Growth factor</keyword>
<dbReference type="Proteomes" id="UP001159042">
    <property type="component" value="Unassembled WGS sequence"/>
</dbReference>
<sequence length="201" mass="22816">RFGEDIEARSAALIPKRADCTPEITTVSLATSDDPSVLFIPQCTKVERCSGCCSHNLLSCQPKETETLTYQVMKTQYTGAKKLKLLGKEIVVIEKHLKCKCDCKVKEEVQVAHCNKYQQYKPSQCRCACTNTDDEKKCEKNGSKKLWNSELCACQCRDILPCSTGYYYDQSECRCAPNPPKRRFANYRGRRNHAVEPLLDN</sequence>
<dbReference type="InterPro" id="IPR000072">
    <property type="entry name" value="PDGF/VEGF_dom"/>
</dbReference>
<dbReference type="Pfam" id="PF00341">
    <property type="entry name" value="PDGF"/>
    <property type="match status" value="1"/>
</dbReference>
<feature type="domain" description="Platelet-derived growth factor (PDGF) family profile" evidence="5">
    <location>
        <begin position="33"/>
        <end position="106"/>
    </location>
</feature>
<dbReference type="Gene3D" id="2.10.90.10">
    <property type="entry name" value="Cystine-knot cytokines"/>
    <property type="match status" value="1"/>
</dbReference>
<evidence type="ECO:0000313" key="7">
    <source>
        <dbReference type="Proteomes" id="UP001159042"/>
    </source>
</evidence>
<reference evidence="6 7" key="1">
    <citation type="journal article" date="2023" name="Insect Mol. Biol.">
        <title>Genome sequencing provides insights into the evolution of gene families encoding plant cell wall-degrading enzymes in longhorned beetles.</title>
        <authorList>
            <person name="Shin N.R."/>
            <person name="Okamura Y."/>
            <person name="Kirsch R."/>
            <person name="Pauchet Y."/>
        </authorList>
    </citation>
    <scope>NUCLEOTIDE SEQUENCE [LARGE SCALE GENOMIC DNA]</scope>
    <source>
        <strain evidence="6">EAD_L_NR</strain>
    </source>
</reference>
<protein>
    <recommendedName>
        <fullName evidence="5">Platelet-derived growth factor (PDGF) family profile domain-containing protein</fullName>
    </recommendedName>
</protein>
<dbReference type="GO" id="GO:0051781">
    <property type="term" value="P:positive regulation of cell division"/>
    <property type="evidence" value="ECO:0007669"/>
    <property type="project" value="UniProtKB-KW"/>
</dbReference>
<dbReference type="EMBL" id="JANEYG010000019">
    <property type="protein sequence ID" value="KAJ8919356.1"/>
    <property type="molecule type" value="Genomic_DNA"/>
</dbReference>
<dbReference type="PANTHER" id="PTHR11633:SF1">
    <property type="entry name" value="LD28763P"/>
    <property type="match status" value="1"/>
</dbReference>
<dbReference type="SUPFAM" id="SSF57501">
    <property type="entry name" value="Cystine-knot cytokines"/>
    <property type="match status" value="1"/>
</dbReference>
<evidence type="ECO:0000256" key="1">
    <source>
        <dbReference type="ARBA" id="ARBA00006686"/>
    </source>
</evidence>
<dbReference type="PROSITE" id="PS50278">
    <property type="entry name" value="PDGF_2"/>
    <property type="match status" value="1"/>
</dbReference>
<name>A0AAV8VZN2_9CUCU</name>
<organism evidence="6 7">
    <name type="scientific">Exocentrus adspersus</name>
    <dbReference type="NCBI Taxonomy" id="1586481"/>
    <lineage>
        <taxon>Eukaryota</taxon>
        <taxon>Metazoa</taxon>
        <taxon>Ecdysozoa</taxon>
        <taxon>Arthropoda</taxon>
        <taxon>Hexapoda</taxon>
        <taxon>Insecta</taxon>
        <taxon>Pterygota</taxon>
        <taxon>Neoptera</taxon>
        <taxon>Endopterygota</taxon>
        <taxon>Coleoptera</taxon>
        <taxon>Polyphaga</taxon>
        <taxon>Cucujiformia</taxon>
        <taxon>Chrysomeloidea</taxon>
        <taxon>Cerambycidae</taxon>
        <taxon>Lamiinae</taxon>
        <taxon>Acanthocinini</taxon>
        <taxon>Exocentrus</taxon>
    </lineage>
</organism>
<proteinExistence type="inferred from homology"/>
<dbReference type="GO" id="GO:0005615">
    <property type="term" value="C:extracellular space"/>
    <property type="evidence" value="ECO:0007669"/>
    <property type="project" value="TreeGrafter"/>
</dbReference>
<dbReference type="PANTHER" id="PTHR11633">
    <property type="entry name" value="PLATELET-DERIVED GROWTH FACTOR"/>
    <property type="match status" value="1"/>
</dbReference>
<gene>
    <name evidence="6" type="ORF">NQ315_003941</name>
</gene>
<dbReference type="GO" id="GO:0008284">
    <property type="term" value="P:positive regulation of cell population proliferation"/>
    <property type="evidence" value="ECO:0007669"/>
    <property type="project" value="TreeGrafter"/>
</dbReference>
<evidence type="ECO:0000256" key="2">
    <source>
        <dbReference type="ARBA" id="ARBA00023030"/>
    </source>
</evidence>
<comment type="similarity">
    <text evidence="1 4">Belongs to the PDGF/VEGF growth factor family.</text>
</comment>
<evidence type="ECO:0000259" key="5">
    <source>
        <dbReference type="PROSITE" id="PS50278"/>
    </source>
</evidence>
<evidence type="ECO:0000313" key="6">
    <source>
        <dbReference type="EMBL" id="KAJ8919356.1"/>
    </source>
</evidence>
<evidence type="ECO:0000256" key="4">
    <source>
        <dbReference type="RuleBase" id="RU003818"/>
    </source>
</evidence>
<dbReference type="SMART" id="SM00141">
    <property type="entry name" value="PDGF"/>
    <property type="match status" value="1"/>
</dbReference>
<dbReference type="InterPro" id="IPR029034">
    <property type="entry name" value="Cystine-knot_cytokine"/>
</dbReference>
<feature type="non-terminal residue" evidence="6">
    <location>
        <position position="1"/>
    </location>
</feature>
<keyword evidence="7" id="KW-1185">Reference proteome</keyword>
<comment type="caution">
    <text evidence="6">The sequence shown here is derived from an EMBL/GenBank/DDBJ whole genome shotgun (WGS) entry which is preliminary data.</text>
</comment>
<keyword evidence="3" id="KW-0497">Mitogen</keyword>
<accession>A0AAV8VZN2</accession>